<reference evidence="1" key="1">
    <citation type="submission" date="2021-06" db="EMBL/GenBank/DDBJ databases">
        <authorList>
            <person name="Kallberg Y."/>
            <person name="Tangrot J."/>
            <person name="Rosling A."/>
        </authorList>
    </citation>
    <scope>NUCLEOTIDE SEQUENCE</scope>
    <source>
        <strain evidence="1">MA453B</strain>
    </source>
</reference>
<gene>
    <name evidence="1" type="ORF">DERYTH_LOCUS19538</name>
</gene>
<accession>A0A9N9P146</accession>
<name>A0A9N9P146_9GLOM</name>
<protein>
    <submittedName>
        <fullName evidence="1">27718_t:CDS:1</fullName>
    </submittedName>
</protein>
<dbReference type="AlphaFoldDB" id="A0A9N9P146"/>
<dbReference type="EMBL" id="CAJVPY010021570">
    <property type="protein sequence ID" value="CAG8780045.1"/>
    <property type="molecule type" value="Genomic_DNA"/>
</dbReference>
<evidence type="ECO:0000313" key="1">
    <source>
        <dbReference type="EMBL" id="CAG8780045.1"/>
    </source>
</evidence>
<organism evidence="1 2">
    <name type="scientific">Dentiscutata erythropus</name>
    <dbReference type="NCBI Taxonomy" id="1348616"/>
    <lineage>
        <taxon>Eukaryota</taxon>
        <taxon>Fungi</taxon>
        <taxon>Fungi incertae sedis</taxon>
        <taxon>Mucoromycota</taxon>
        <taxon>Glomeromycotina</taxon>
        <taxon>Glomeromycetes</taxon>
        <taxon>Diversisporales</taxon>
        <taxon>Gigasporaceae</taxon>
        <taxon>Dentiscutata</taxon>
    </lineage>
</organism>
<evidence type="ECO:0000313" key="2">
    <source>
        <dbReference type="Proteomes" id="UP000789405"/>
    </source>
</evidence>
<sequence length="204" mass="24068">MAVEKLDKNIYSEYIVALEDDKFTVNPMFYDHSFGNPKDSIFDYLKFAEPFWKHFWCTHQERMDDMAKENSYEDFIFELVKNSKRSCFMKRKNHNIINPVLMGTMADQPPDVFSFFISNAGYTFNAVSELKNSKHRFVICSENELIGLMELMEQQFYEIKDSLMTRSNVDTRNEIYKCIKSIKTEGKDVIEIFDNRIITSGNES</sequence>
<feature type="non-terminal residue" evidence="1">
    <location>
        <position position="204"/>
    </location>
</feature>
<proteinExistence type="predicted"/>
<keyword evidence="2" id="KW-1185">Reference proteome</keyword>
<dbReference type="Proteomes" id="UP000789405">
    <property type="component" value="Unassembled WGS sequence"/>
</dbReference>
<comment type="caution">
    <text evidence="1">The sequence shown here is derived from an EMBL/GenBank/DDBJ whole genome shotgun (WGS) entry which is preliminary data.</text>
</comment>